<organism evidence="1 2">
    <name type="scientific">Serratia plymuthica</name>
    <dbReference type="NCBI Taxonomy" id="82996"/>
    <lineage>
        <taxon>Bacteria</taxon>
        <taxon>Pseudomonadati</taxon>
        <taxon>Pseudomonadota</taxon>
        <taxon>Gammaproteobacteria</taxon>
        <taxon>Enterobacterales</taxon>
        <taxon>Yersiniaceae</taxon>
        <taxon>Serratia</taxon>
    </lineage>
</organism>
<comment type="caution">
    <text evidence="1">The sequence shown here is derived from an EMBL/GenBank/DDBJ whole genome shotgun (WGS) entry which is preliminary data.</text>
</comment>
<dbReference type="OrthoDB" id="7006010at2"/>
<name>A0A318NX78_SERPL</name>
<protein>
    <submittedName>
        <fullName evidence="1">Anti-sigma factor</fullName>
    </submittedName>
</protein>
<accession>A0A318NX78</accession>
<sequence>MSSYYTADELLVAYLDNQLDPQQRRSLEQRLVDEPALADRLSLLERSNLPFKQAFAPLLDEAPVQQLQDRWPLAMPAPQRGVSRRALIAAAVGFLALGVAGDRAWLQASQPEDNWRGLVAQYMALYTPETLAGFDSAPALLASQLQHTGERLGIALPAPKLALNGAELKNARVLAYDDRRIAQLTWLDAQFGPLALCIIQQPGKPESAQSERRQGMNVVYWADGSHSFMLIGHNPAAEMTRLAERLQRSLST</sequence>
<dbReference type="AlphaFoldDB" id="A0A318NX78"/>
<evidence type="ECO:0000313" key="2">
    <source>
        <dbReference type="Proteomes" id="UP000248196"/>
    </source>
</evidence>
<dbReference type="RefSeq" id="WP_004948784.1">
    <property type="nucleotide sequence ID" value="NZ_CAMISH010000005.1"/>
</dbReference>
<reference evidence="1 2" key="1">
    <citation type="submission" date="2017-11" db="EMBL/GenBank/DDBJ databases">
        <title>Genome sequence of the oocydin A producing rhizobacterium Serratia plymuthica 4Rx5.</title>
        <authorList>
            <person name="Matilla M.A."/>
            <person name="Udaondo Z."/>
            <person name="Salmond G.P.C."/>
        </authorList>
    </citation>
    <scope>NUCLEOTIDE SEQUENCE [LARGE SCALE GENOMIC DNA]</scope>
    <source>
        <strain evidence="1 2">4Rx5</strain>
    </source>
</reference>
<gene>
    <name evidence="1" type="ORF">CT690_16075</name>
</gene>
<dbReference type="Proteomes" id="UP000248196">
    <property type="component" value="Unassembled WGS sequence"/>
</dbReference>
<dbReference type="EMBL" id="PESE01000004">
    <property type="protein sequence ID" value="PYD38394.1"/>
    <property type="molecule type" value="Genomic_DNA"/>
</dbReference>
<evidence type="ECO:0000313" key="1">
    <source>
        <dbReference type="EMBL" id="PYD38394.1"/>
    </source>
</evidence>
<proteinExistence type="predicted"/>